<proteinExistence type="predicted"/>
<dbReference type="AlphaFoldDB" id="A0A1M6KNG0"/>
<dbReference type="InterPro" id="IPR036890">
    <property type="entry name" value="HATPase_C_sf"/>
</dbReference>
<keyword evidence="7" id="KW-1185">Reference proteome</keyword>
<dbReference type="PANTHER" id="PTHR34220:SF7">
    <property type="entry name" value="SENSOR HISTIDINE KINASE YPDA"/>
    <property type="match status" value="1"/>
</dbReference>
<dbReference type="Pfam" id="PF06580">
    <property type="entry name" value="His_kinase"/>
    <property type="match status" value="1"/>
</dbReference>
<evidence type="ECO:0000256" key="2">
    <source>
        <dbReference type="SAM" id="Coils"/>
    </source>
</evidence>
<dbReference type="SUPFAM" id="SSF55874">
    <property type="entry name" value="ATPase domain of HSP90 chaperone/DNA topoisomerase II/histidine kinase"/>
    <property type="match status" value="1"/>
</dbReference>
<feature type="domain" description="Signal transduction histidine kinase internal region" evidence="5">
    <location>
        <begin position="458"/>
        <end position="536"/>
    </location>
</feature>
<evidence type="ECO:0000256" key="4">
    <source>
        <dbReference type="SAM" id="SignalP"/>
    </source>
</evidence>
<feature type="repeat" description="TPR" evidence="1">
    <location>
        <begin position="208"/>
        <end position="241"/>
    </location>
</feature>
<dbReference type="Pfam" id="PF13424">
    <property type="entry name" value="TPR_12"/>
    <property type="match status" value="2"/>
</dbReference>
<dbReference type="SMART" id="SM00028">
    <property type="entry name" value="TPR"/>
    <property type="match status" value="5"/>
</dbReference>
<dbReference type="PANTHER" id="PTHR34220">
    <property type="entry name" value="SENSOR HISTIDINE KINASE YPDA"/>
    <property type="match status" value="1"/>
</dbReference>
<feature type="coiled-coil region" evidence="2">
    <location>
        <begin position="433"/>
        <end position="467"/>
    </location>
</feature>
<keyword evidence="1" id="KW-0802">TPR repeat</keyword>
<dbReference type="EMBL" id="FQYU01000006">
    <property type="protein sequence ID" value="SHJ60450.1"/>
    <property type="molecule type" value="Genomic_DNA"/>
</dbReference>
<dbReference type="InterPro" id="IPR019734">
    <property type="entry name" value="TPR_rpt"/>
</dbReference>
<dbReference type="Pfam" id="PF13181">
    <property type="entry name" value="TPR_8"/>
    <property type="match status" value="1"/>
</dbReference>
<gene>
    <name evidence="6" type="ORF">SAMN04488513_106132</name>
</gene>
<keyword evidence="3" id="KW-1133">Transmembrane helix</keyword>
<dbReference type="Proteomes" id="UP000184543">
    <property type="component" value="Unassembled WGS sequence"/>
</dbReference>
<protein>
    <submittedName>
        <fullName evidence="6">Tetratricopeptide repeat-containing protein</fullName>
    </submittedName>
</protein>
<dbReference type="Gene3D" id="1.25.40.10">
    <property type="entry name" value="Tetratricopeptide repeat domain"/>
    <property type="match status" value="2"/>
</dbReference>
<keyword evidence="3" id="KW-0472">Membrane</keyword>
<sequence length="662" mass="76211">MKFSSHIVLLCLAAYILGHRLAAAQNPQVIDSLKQQLRAALDDSTRIRAYANLTWEYAITRSKLDTAQMYADSISYLASINKDREAENLAAFYYGVIERFKGEFSEGLKHLDRYVAFHEKKGDSLKMTAGLFQIATIQNNMGDWSASLTNYLRILKIYRSLNMDESTATTLHSIGHIQRKLGKPREALKTYMESIGINEKINNITGLSMNYESLGNTYREMGQYDKAEIHLQRALDYARDENRDYGIASVTENLGNLFEDKGNFQKALNYHLDALNIRNGLPSKKDRALSLNKVGSTYLKLQNTTKAEPYLAKSLALAETIDAKTILLNNYEALMALNERKGNYKRAYEYQRRYMVTKDSILNAQTLKQLHELETRYETEQKDHKIELLNRDKELQETKNRRQVLIRNFLIGIFLLSSLIAWLIINSLRQRLKNQKLIAAKNEEIKLTELREELSTLELKALRAQMNPHFLFNCMNSINRMILSSDNENASRYLAKFSKLVRLMLENSENPKVSLKEELEMLEAYIEMESLRLKGRIICDISVDESVDQEATLIPSMILQPFVENAIWHGLSHLEKDGRLIIEVLEKDRFLHCHIIDNGIGREASLKLQSHYLVKKKPMGIKITEKRLHLLSKSKMVNLITIKDLKNKNRALGTQVDILIPI</sequence>
<keyword evidence="3" id="KW-0812">Transmembrane</keyword>
<evidence type="ECO:0000259" key="5">
    <source>
        <dbReference type="Pfam" id="PF06580"/>
    </source>
</evidence>
<evidence type="ECO:0000256" key="3">
    <source>
        <dbReference type="SAM" id="Phobius"/>
    </source>
</evidence>
<dbReference type="PROSITE" id="PS50005">
    <property type="entry name" value="TPR"/>
    <property type="match status" value="1"/>
</dbReference>
<dbReference type="GO" id="GO:0016020">
    <property type="term" value="C:membrane"/>
    <property type="evidence" value="ECO:0007669"/>
    <property type="project" value="InterPro"/>
</dbReference>
<feature type="signal peptide" evidence="4">
    <location>
        <begin position="1"/>
        <end position="24"/>
    </location>
</feature>
<dbReference type="InterPro" id="IPR050640">
    <property type="entry name" value="Bact_2-comp_sensor_kinase"/>
</dbReference>
<keyword evidence="4" id="KW-0732">Signal</keyword>
<dbReference type="InterPro" id="IPR011990">
    <property type="entry name" value="TPR-like_helical_dom_sf"/>
</dbReference>
<dbReference type="STRING" id="192903.SAMN04488513_106132"/>
<dbReference type="SUPFAM" id="SSF48452">
    <property type="entry name" value="TPR-like"/>
    <property type="match status" value="2"/>
</dbReference>
<dbReference type="GO" id="GO:0000155">
    <property type="term" value="F:phosphorelay sensor kinase activity"/>
    <property type="evidence" value="ECO:0007669"/>
    <property type="project" value="InterPro"/>
</dbReference>
<evidence type="ECO:0000313" key="7">
    <source>
        <dbReference type="Proteomes" id="UP000184543"/>
    </source>
</evidence>
<organism evidence="6 7">
    <name type="scientific">Pseudozobellia thermophila</name>
    <dbReference type="NCBI Taxonomy" id="192903"/>
    <lineage>
        <taxon>Bacteria</taxon>
        <taxon>Pseudomonadati</taxon>
        <taxon>Bacteroidota</taxon>
        <taxon>Flavobacteriia</taxon>
        <taxon>Flavobacteriales</taxon>
        <taxon>Flavobacteriaceae</taxon>
        <taxon>Pseudozobellia</taxon>
    </lineage>
</organism>
<dbReference type="InterPro" id="IPR010559">
    <property type="entry name" value="Sig_transdc_His_kin_internal"/>
</dbReference>
<evidence type="ECO:0000256" key="1">
    <source>
        <dbReference type="PROSITE-ProRule" id="PRU00339"/>
    </source>
</evidence>
<keyword evidence="2" id="KW-0175">Coiled coil</keyword>
<accession>A0A1M6KNG0</accession>
<feature type="chain" id="PRO_5009919021" evidence="4">
    <location>
        <begin position="25"/>
        <end position="662"/>
    </location>
</feature>
<evidence type="ECO:0000313" key="6">
    <source>
        <dbReference type="EMBL" id="SHJ60450.1"/>
    </source>
</evidence>
<dbReference type="Gene3D" id="3.30.565.10">
    <property type="entry name" value="Histidine kinase-like ATPase, C-terminal domain"/>
    <property type="match status" value="1"/>
</dbReference>
<feature type="transmembrane region" description="Helical" evidence="3">
    <location>
        <begin position="405"/>
        <end position="425"/>
    </location>
</feature>
<dbReference type="OrthoDB" id="6190788at2"/>
<name>A0A1M6KNG0_9FLAO</name>
<reference evidence="7" key="1">
    <citation type="submission" date="2016-11" db="EMBL/GenBank/DDBJ databases">
        <authorList>
            <person name="Varghese N."/>
            <person name="Submissions S."/>
        </authorList>
    </citation>
    <scope>NUCLEOTIDE SEQUENCE [LARGE SCALE GENOMIC DNA]</scope>
    <source>
        <strain evidence="7">DSM 19858</strain>
    </source>
</reference>
<dbReference type="RefSeq" id="WP_094766745.1">
    <property type="nucleotide sequence ID" value="NZ_FQYU01000006.1"/>
</dbReference>